<dbReference type="InterPro" id="IPR003604">
    <property type="entry name" value="Matrin/U1-like-C_Znf_C2H2"/>
</dbReference>
<accession>A0A6P5Y776</accession>
<organism evidence="2 3">
    <name type="scientific">Durio zibethinus</name>
    <name type="common">Durian</name>
    <dbReference type="NCBI Taxonomy" id="66656"/>
    <lineage>
        <taxon>Eukaryota</taxon>
        <taxon>Viridiplantae</taxon>
        <taxon>Streptophyta</taxon>
        <taxon>Embryophyta</taxon>
        <taxon>Tracheophyta</taxon>
        <taxon>Spermatophyta</taxon>
        <taxon>Magnoliopsida</taxon>
        <taxon>eudicotyledons</taxon>
        <taxon>Gunneridae</taxon>
        <taxon>Pentapetalae</taxon>
        <taxon>rosids</taxon>
        <taxon>malvids</taxon>
        <taxon>Malvales</taxon>
        <taxon>Malvaceae</taxon>
        <taxon>Helicteroideae</taxon>
        <taxon>Durio</taxon>
    </lineage>
</organism>
<sequence>MDEDRREEIMPVKLAIQRELAYRQKIAMLNNQSANGSGLQLMPFHFCLWPVHSGLGVSPSSTLYSSLDSHVAKKNQEDTFFCKVCRVSSSSAISYKQHLRGHKHKANLRIMPFKGK</sequence>
<reference evidence="3" key="1">
    <citation type="submission" date="2025-08" db="UniProtKB">
        <authorList>
            <consortium name="RefSeq"/>
        </authorList>
    </citation>
    <scope>IDENTIFICATION</scope>
    <source>
        <tissue evidence="3">Fruit stalk</tissue>
    </source>
</reference>
<dbReference type="AlphaFoldDB" id="A0A6P5Y776"/>
<gene>
    <name evidence="3" type="primary">LOC111289479</name>
</gene>
<dbReference type="OrthoDB" id="434647at2759"/>
<dbReference type="InterPro" id="IPR036236">
    <property type="entry name" value="Znf_C2H2_sf"/>
</dbReference>
<dbReference type="InterPro" id="IPR013087">
    <property type="entry name" value="Znf_C2H2_type"/>
</dbReference>
<feature type="domain" description="U1-type" evidence="1">
    <location>
        <begin position="77"/>
        <end position="111"/>
    </location>
</feature>
<dbReference type="Proteomes" id="UP000515121">
    <property type="component" value="Unplaced"/>
</dbReference>
<proteinExistence type="predicted"/>
<dbReference type="SMART" id="SM00451">
    <property type="entry name" value="ZnF_U1"/>
    <property type="match status" value="1"/>
</dbReference>
<evidence type="ECO:0000259" key="1">
    <source>
        <dbReference type="SMART" id="SM00451"/>
    </source>
</evidence>
<keyword evidence="2" id="KW-1185">Reference proteome</keyword>
<dbReference type="Gene3D" id="3.30.160.60">
    <property type="entry name" value="Classic Zinc Finger"/>
    <property type="match status" value="1"/>
</dbReference>
<dbReference type="RefSeq" id="XP_022736298.1">
    <property type="nucleotide sequence ID" value="XM_022880563.1"/>
</dbReference>
<dbReference type="GO" id="GO:0003676">
    <property type="term" value="F:nucleic acid binding"/>
    <property type="evidence" value="ECO:0007669"/>
    <property type="project" value="InterPro"/>
</dbReference>
<evidence type="ECO:0000313" key="3">
    <source>
        <dbReference type="RefSeq" id="XP_022736298.1"/>
    </source>
</evidence>
<dbReference type="GeneID" id="111289479"/>
<protein>
    <submittedName>
        <fullName evidence="3">Uncharacterized protein LOC111289479</fullName>
    </submittedName>
</protein>
<dbReference type="KEGG" id="dzi:111289479"/>
<dbReference type="SUPFAM" id="SSF57667">
    <property type="entry name" value="beta-beta-alpha zinc fingers"/>
    <property type="match status" value="1"/>
</dbReference>
<evidence type="ECO:0000313" key="2">
    <source>
        <dbReference type="Proteomes" id="UP000515121"/>
    </source>
</evidence>
<dbReference type="Pfam" id="PF12874">
    <property type="entry name" value="zf-met"/>
    <property type="match status" value="1"/>
</dbReference>
<dbReference type="GO" id="GO:0008270">
    <property type="term" value="F:zinc ion binding"/>
    <property type="evidence" value="ECO:0007669"/>
    <property type="project" value="InterPro"/>
</dbReference>
<name>A0A6P5Y776_DURZI</name>